<dbReference type="Proteomes" id="UP001221757">
    <property type="component" value="Unassembled WGS sequence"/>
</dbReference>
<organism evidence="1 2">
    <name type="scientific">Mycena rosella</name>
    <name type="common">Pink bonnet</name>
    <name type="synonym">Agaricus rosellus</name>
    <dbReference type="NCBI Taxonomy" id="1033263"/>
    <lineage>
        <taxon>Eukaryota</taxon>
        <taxon>Fungi</taxon>
        <taxon>Dikarya</taxon>
        <taxon>Basidiomycota</taxon>
        <taxon>Agaricomycotina</taxon>
        <taxon>Agaricomycetes</taxon>
        <taxon>Agaricomycetidae</taxon>
        <taxon>Agaricales</taxon>
        <taxon>Marasmiineae</taxon>
        <taxon>Mycenaceae</taxon>
        <taxon>Mycena</taxon>
    </lineage>
</organism>
<evidence type="ECO:0000313" key="2">
    <source>
        <dbReference type="Proteomes" id="UP001221757"/>
    </source>
</evidence>
<dbReference type="EMBL" id="JARKIE010000023">
    <property type="protein sequence ID" value="KAJ7699310.1"/>
    <property type="molecule type" value="Genomic_DNA"/>
</dbReference>
<name>A0AAD7DUL5_MYCRO</name>
<dbReference type="AlphaFoldDB" id="A0AAD7DUL5"/>
<keyword evidence="2" id="KW-1185">Reference proteome</keyword>
<feature type="non-terminal residue" evidence="1">
    <location>
        <position position="75"/>
    </location>
</feature>
<proteinExistence type="predicted"/>
<comment type="caution">
    <text evidence="1">The sequence shown here is derived from an EMBL/GenBank/DDBJ whole genome shotgun (WGS) entry which is preliminary data.</text>
</comment>
<feature type="non-terminal residue" evidence="1">
    <location>
        <position position="1"/>
    </location>
</feature>
<reference evidence="1" key="1">
    <citation type="submission" date="2023-03" db="EMBL/GenBank/DDBJ databases">
        <title>Massive genome expansion in bonnet fungi (Mycena s.s.) driven by repeated elements and novel gene families across ecological guilds.</title>
        <authorList>
            <consortium name="Lawrence Berkeley National Laboratory"/>
            <person name="Harder C.B."/>
            <person name="Miyauchi S."/>
            <person name="Viragh M."/>
            <person name="Kuo A."/>
            <person name="Thoen E."/>
            <person name="Andreopoulos B."/>
            <person name="Lu D."/>
            <person name="Skrede I."/>
            <person name="Drula E."/>
            <person name="Henrissat B."/>
            <person name="Morin E."/>
            <person name="Kohler A."/>
            <person name="Barry K."/>
            <person name="LaButti K."/>
            <person name="Morin E."/>
            <person name="Salamov A."/>
            <person name="Lipzen A."/>
            <person name="Mereny Z."/>
            <person name="Hegedus B."/>
            <person name="Baldrian P."/>
            <person name="Stursova M."/>
            <person name="Weitz H."/>
            <person name="Taylor A."/>
            <person name="Grigoriev I.V."/>
            <person name="Nagy L.G."/>
            <person name="Martin F."/>
            <person name="Kauserud H."/>
        </authorList>
    </citation>
    <scope>NUCLEOTIDE SEQUENCE</scope>
    <source>
        <strain evidence="1">CBHHK067</strain>
    </source>
</reference>
<evidence type="ECO:0000313" key="1">
    <source>
        <dbReference type="EMBL" id="KAJ7699310.1"/>
    </source>
</evidence>
<gene>
    <name evidence="1" type="ORF">B0H17DRAFT_888815</name>
</gene>
<accession>A0AAD7DUL5</accession>
<sequence length="75" mass="8634">AIFDDPKPSKATTCMYKDLSRPQTSILTQLRSTHIGLNTFLYRFHLAPSPDCKHCLVPEIVSHYLLACTRFCHQR</sequence>
<protein>
    <recommendedName>
        <fullName evidence="3">Reverse transcriptase zinc-binding domain-containing protein</fullName>
    </recommendedName>
</protein>
<evidence type="ECO:0008006" key="3">
    <source>
        <dbReference type="Google" id="ProtNLM"/>
    </source>
</evidence>